<dbReference type="GO" id="GO:0020037">
    <property type="term" value="F:heme binding"/>
    <property type="evidence" value="ECO:0007669"/>
    <property type="project" value="InterPro"/>
</dbReference>
<keyword evidence="5 9" id="KW-0479">Metal-binding</keyword>
<dbReference type="PRINTS" id="PR00463">
    <property type="entry name" value="EP450I"/>
</dbReference>
<dbReference type="InterPro" id="IPR036396">
    <property type="entry name" value="Cyt_P450_sf"/>
</dbReference>
<gene>
    <name evidence="11" type="ORF">FB45DRAFT_1030050</name>
</gene>
<keyword evidence="12" id="KW-1185">Reference proteome</keyword>
<evidence type="ECO:0000313" key="11">
    <source>
        <dbReference type="EMBL" id="KAJ7625707.1"/>
    </source>
</evidence>
<evidence type="ECO:0000256" key="1">
    <source>
        <dbReference type="ARBA" id="ARBA00001971"/>
    </source>
</evidence>
<comment type="cofactor">
    <cofactor evidence="1 9">
        <name>heme</name>
        <dbReference type="ChEBI" id="CHEBI:30413"/>
    </cofactor>
</comment>
<proteinExistence type="inferred from homology"/>
<evidence type="ECO:0000256" key="7">
    <source>
        <dbReference type="ARBA" id="ARBA00023004"/>
    </source>
</evidence>
<evidence type="ECO:0000256" key="8">
    <source>
        <dbReference type="ARBA" id="ARBA00023033"/>
    </source>
</evidence>
<evidence type="ECO:0000256" key="10">
    <source>
        <dbReference type="RuleBase" id="RU000461"/>
    </source>
</evidence>
<dbReference type="Gene3D" id="1.10.630.10">
    <property type="entry name" value="Cytochrome P450"/>
    <property type="match status" value="1"/>
</dbReference>
<evidence type="ECO:0000256" key="3">
    <source>
        <dbReference type="ARBA" id="ARBA00010617"/>
    </source>
</evidence>
<dbReference type="Proteomes" id="UP001221142">
    <property type="component" value="Unassembled WGS sequence"/>
</dbReference>
<dbReference type="PANTHER" id="PTHR46300">
    <property type="entry name" value="P450, PUTATIVE (EUROFUNG)-RELATED-RELATED"/>
    <property type="match status" value="1"/>
</dbReference>
<dbReference type="AlphaFoldDB" id="A0AAD7FKU3"/>
<accession>A0AAD7FKU3</accession>
<dbReference type="InterPro" id="IPR017972">
    <property type="entry name" value="Cyt_P450_CS"/>
</dbReference>
<dbReference type="CDD" id="cd11065">
    <property type="entry name" value="CYP64-like"/>
    <property type="match status" value="1"/>
</dbReference>
<keyword evidence="7 9" id="KW-0408">Iron</keyword>
<reference evidence="11" key="1">
    <citation type="submission" date="2023-03" db="EMBL/GenBank/DDBJ databases">
        <title>Massive genome expansion in bonnet fungi (Mycena s.s.) driven by repeated elements and novel gene families across ecological guilds.</title>
        <authorList>
            <consortium name="Lawrence Berkeley National Laboratory"/>
            <person name="Harder C.B."/>
            <person name="Miyauchi S."/>
            <person name="Viragh M."/>
            <person name="Kuo A."/>
            <person name="Thoen E."/>
            <person name="Andreopoulos B."/>
            <person name="Lu D."/>
            <person name="Skrede I."/>
            <person name="Drula E."/>
            <person name="Henrissat B."/>
            <person name="Morin E."/>
            <person name="Kohler A."/>
            <person name="Barry K."/>
            <person name="LaButti K."/>
            <person name="Morin E."/>
            <person name="Salamov A."/>
            <person name="Lipzen A."/>
            <person name="Mereny Z."/>
            <person name="Hegedus B."/>
            <person name="Baldrian P."/>
            <person name="Stursova M."/>
            <person name="Weitz H."/>
            <person name="Taylor A."/>
            <person name="Grigoriev I.V."/>
            <person name="Nagy L.G."/>
            <person name="Martin F."/>
            <person name="Kauserud H."/>
        </authorList>
    </citation>
    <scope>NUCLEOTIDE SEQUENCE</scope>
    <source>
        <strain evidence="11">9284</strain>
    </source>
</reference>
<evidence type="ECO:0000256" key="5">
    <source>
        <dbReference type="ARBA" id="ARBA00022723"/>
    </source>
</evidence>
<dbReference type="PROSITE" id="PS00086">
    <property type="entry name" value="CYTOCHROME_P450"/>
    <property type="match status" value="1"/>
</dbReference>
<dbReference type="GO" id="GO:0004497">
    <property type="term" value="F:monooxygenase activity"/>
    <property type="evidence" value="ECO:0007669"/>
    <property type="project" value="UniProtKB-KW"/>
</dbReference>
<dbReference type="InterPro" id="IPR002401">
    <property type="entry name" value="Cyt_P450_E_grp-I"/>
</dbReference>
<comment type="pathway">
    <text evidence="2">Secondary metabolite biosynthesis.</text>
</comment>
<evidence type="ECO:0000313" key="12">
    <source>
        <dbReference type="Proteomes" id="UP001221142"/>
    </source>
</evidence>
<organism evidence="11 12">
    <name type="scientific">Roridomyces roridus</name>
    <dbReference type="NCBI Taxonomy" id="1738132"/>
    <lineage>
        <taxon>Eukaryota</taxon>
        <taxon>Fungi</taxon>
        <taxon>Dikarya</taxon>
        <taxon>Basidiomycota</taxon>
        <taxon>Agaricomycotina</taxon>
        <taxon>Agaricomycetes</taxon>
        <taxon>Agaricomycetidae</taxon>
        <taxon>Agaricales</taxon>
        <taxon>Marasmiineae</taxon>
        <taxon>Mycenaceae</taxon>
        <taxon>Roridomyces</taxon>
    </lineage>
</organism>
<protein>
    <submittedName>
        <fullName evidence="11">Cytochrome P450</fullName>
    </submittedName>
</protein>
<keyword evidence="6 10" id="KW-0560">Oxidoreductase</keyword>
<evidence type="ECO:0000256" key="4">
    <source>
        <dbReference type="ARBA" id="ARBA00022617"/>
    </source>
</evidence>
<evidence type="ECO:0000256" key="9">
    <source>
        <dbReference type="PIRSR" id="PIRSR602401-1"/>
    </source>
</evidence>
<dbReference type="SUPFAM" id="SSF48264">
    <property type="entry name" value="Cytochrome P450"/>
    <property type="match status" value="1"/>
</dbReference>
<sequence>MHDCREDFPMVNDLSGWDFVFAFAKYGDEWRIQRRLFEQSFNVKASRKFEPQQCLASGDLLKWMLSSPDDFLDHFRRMTGEFIMDFTYGIDVQPLNDPYVTLAHDALQTLIIAGVPGRYLVDSFPILKHIPTWFPGAGFKRQAQKWRKLARGMMELPFAETQRQMGLGIARSSFASDSLNLLKDMDAGHAFFQERHVQTTAGTIYLGGTDTTVSALGTFILAMLANPEAQKKAQLDIDAITGGEALPTFQDRDSLPYISAIVKEVLRWQPVAPFAIPHRLTTEDEYGGYRLPAGSIVLGNAWALLHDESVYPDPHAFKPERFMLNGQLNAAVPDPEAAFGFGRRMCPGRHMANSSLWIAFAYILATFEIQKAVDSEGKVIEPTYEYQSGLGK</sequence>
<dbReference type="InterPro" id="IPR050364">
    <property type="entry name" value="Cytochrome_P450_fung"/>
</dbReference>
<dbReference type="PANTHER" id="PTHR46300:SF7">
    <property type="entry name" value="P450, PUTATIVE (EUROFUNG)-RELATED"/>
    <property type="match status" value="1"/>
</dbReference>
<dbReference type="GO" id="GO:0016705">
    <property type="term" value="F:oxidoreductase activity, acting on paired donors, with incorporation or reduction of molecular oxygen"/>
    <property type="evidence" value="ECO:0007669"/>
    <property type="project" value="InterPro"/>
</dbReference>
<name>A0AAD7FKU3_9AGAR</name>
<keyword evidence="8 10" id="KW-0503">Monooxygenase</keyword>
<dbReference type="GO" id="GO:0005506">
    <property type="term" value="F:iron ion binding"/>
    <property type="evidence" value="ECO:0007669"/>
    <property type="project" value="InterPro"/>
</dbReference>
<comment type="caution">
    <text evidence="11">The sequence shown here is derived from an EMBL/GenBank/DDBJ whole genome shotgun (WGS) entry which is preliminary data.</text>
</comment>
<dbReference type="Pfam" id="PF00067">
    <property type="entry name" value="p450"/>
    <property type="match status" value="1"/>
</dbReference>
<dbReference type="PRINTS" id="PR00385">
    <property type="entry name" value="P450"/>
</dbReference>
<feature type="binding site" description="axial binding residue" evidence="9">
    <location>
        <position position="346"/>
    </location>
    <ligand>
        <name>heme</name>
        <dbReference type="ChEBI" id="CHEBI:30413"/>
    </ligand>
    <ligandPart>
        <name>Fe</name>
        <dbReference type="ChEBI" id="CHEBI:18248"/>
    </ligandPart>
</feature>
<comment type="similarity">
    <text evidence="3 10">Belongs to the cytochrome P450 family.</text>
</comment>
<evidence type="ECO:0000256" key="2">
    <source>
        <dbReference type="ARBA" id="ARBA00005179"/>
    </source>
</evidence>
<keyword evidence="4 9" id="KW-0349">Heme</keyword>
<evidence type="ECO:0000256" key="6">
    <source>
        <dbReference type="ARBA" id="ARBA00023002"/>
    </source>
</evidence>
<dbReference type="EMBL" id="JARKIF010000012">
    <property type="protein sequence ID" value="KAJ7625707.1"/>
    <property type="molecule type" value="Genomic_DNA"/>
</dbReference>
<dbReference type="InterPro" id="IPR001128">
    <property type="entry name" value="Cyt_P450"/>
</dbReference>